<keyword evidence="2 9" id="KW-0813">Transport</keyword>
<dbReference type="PANTHER" id="PTHR35011:SF11">
    <property type="entry name" value="TRAP TRANSPORTER SMALL PERMEASE PROTEIN"/>
    <property type="match status" value="1"/>
</dbReference>
<keyword evidence="5 9" id="KW-0812">Transmembrane</keyword>
<sequence length="170" mass="18304">MKSIAKGLGVLSTIALWGAAIGLALMTAFIAWQVFGRYILNNTPIWTEQTSVLLMGWFIFLGAAVGIRQGYHLSFDILLHVIPRKVKLVFYTISDVFVIAFGLGMVVYGSQLVAGTWGATMPSLGIPDGVGYLSIVAGGGLTVLFSLERIARRACGLPTARFGETDLFED</sequence>
<keyword evidence="7 9" id="KW-0472">Membrane</keyword>
<feature type="transmembrane region" description="Helical" evidence="9">
    <location>
        <begin position="7"/>
        <end position="30"/>
    </location>
</feature>
<dbReference type="GO" id="GO:0022857">
    <property type="term" value="F:transmembrane transporter activity"/>
    <property type="evidence" value="ECO:0007669"/>
    <property type="project" value="UniProtKB-UniRule"/>
</dbReference>
<dbReference type="EMBL" id="VHLG01000004">
    <property type="protein sequence ID" value="TPW31157.1"/>
    <property type="molecule type" value="Genomic_DNA"/>
</dbReference>
<organism evidence="11 12">
    <name type="scientific">Martelella alba</name>
    <dbReference type="NCBI Taxonomy" id="2590451"/>
    <lineage>
        <taxon>Bacteria</taxon>
        <taxon>Pseudomonadati</taxon>
        <taxon>Pseudomonadota</taxon>
        <taxon>Alphaproteobacteria</taxon>
        <taxon>Hyphomicrobiales</taxon>
        <taxon>Aurantimonadaceae</taxon>
        <taxon>Martelella</taxon>
    </lineage>
</organism>
<evidence type="ECO:0000256" key="3">
    <source>
        <dbReference type="ARBA" id="ARBA00022475"/>
    </source>
</evidence>
<dbReference type="OrthoDB" id="4964541at2"/>
<evidence type="ECO:0000256" key="4">
    <source>
        <dbReference type="ARBA" id="ARBA00022519"/>
    </source>
</evidence>
<comment type="subunit">
    <text evidence="9">The complex comprises the extracytoplasmic solute receptor protein and the two transmembrane proteins.</text>
</comment>
<reference evidence="11 12" key="1">
    <citation type="submission" date="2019-06" db="EMBL/GenBank/DDBJ databases">
        <authorList>
            <person name="Li M."/>
        </authorList>
    </citation>
    <scope>NUCLEOTIDE SEQUENCE [LARGE SCALE GENOMIC DNA]</scope>
    <source>
        <strain evidence="11 12">BGMRC2036</strain>
    </source>
</reference>
<evidence type="ECO:0000256" key="8">
    <source>
        <dbReference type="ARBA" id="ARBA00038436"/>
    </source>
</evidence>
<evidence type="ECO:0000313" key="11">
    <source>
        <dbReference type="EMBL" id="TPW31157.1"/>
    </source>
</evidence>
<feature type="transmembrane region" description="Helical" evidence="9">
    <location>
        <begin position="50"/>
        <end position="67"/>
    </location>
</feature>
<comment type="caution">
    <text evidence="11">The sequence shown here is derived from an EMBL/GenBank/DDBJ whole genome shotgun (WGS) entry which is preliminary data.</text>
</comment>
<evidence type="ECO:0000256" key="9">
    <source>
        <dbReference type="RuleBase" id="RU369079"/>
    </source>
</evidence>
<evidence type="ECO:0000256" key="5">
    <source>
        <dbReference type="ARBA" id="ARBA00022692"/>
    </source>
</evidence>
<dbReference type="Pfam" id="PF04290">
    <property type="entry name" value="DctQ"/>
    <property type="match status" value="1"/>
</dbReference>
<dbReference type="AlphaFoldDB" id="A0A506UGH6"/>
<name>A0A506UGH6_9HYPH</name>
<evidence type="ECO:0000256" key="1">
    <source>
        <dbReference type="ARBA" id="ARBA00004429"/>
    </source>
</evidence>
<comment type="similarity">
    <text evidence="8 9">Belongs to the TRAP transporter small permease family.</text>
</comment>
<proteinExistence type="inferred from homology"/>
<dbReference type="Proteomes" id="UP000318801">
    <property type="component" value="Unassembled WGS sequence"/>
</dbReference>
<keyword evidence="4 9" id="KW-0997">Cell inner membrane</keyword>
<protein>
    <recommendedName>
        <fullName evidence="9">TRAP transporter small permease protein</fullName>
    </recommendedName>
</protein>
<feature type="domain" description="Tripartite ATP-independent periplasmic transporters DctQ component" evidence="10">
    <location>
        <begin position="26"/>
        <end position="155"/>
    </location>
</feature>
<keyword evidence="3" id="KW-1003">Cell membrane</keyword>
<dbReference type="GO" id="GO:0005886">
    <property type="term" value="C:plasma membrane"/>
    <property type="evidence" value="ECO:0007669"/>
    <property type="project" value="UniProtKB-SubCell"/>
</dbReference>
<comment type="function">
    <text evidence="9">Part of the tripartite ATP-independent periplasmic (TRAP) transport system.</text>
</comment>
<evidence type="ECO:0000259" key="10">
    <source>
        <dbReference type="Pfam" id="PF04290"/>
    </source>
</evidence>
<evidence type="ECO:0000313" key="12">
    <source>
        <dbReference type="Proteomes" id="UP000318801"/>
    </source>
</evidence>
<evidence type="ECO:0000256" key="6">
    <source>
        <dbReference type="ARBA" id="ARBA00022989"/>
    </source>
</evidence>
<evidence type="ECO:0000256" key="7">
    <source>
        <dbReference type="ARBA" id="ARBA00023136"/>
    </source>
</evidence>
<keyword evidence="6 9" id="KW-1133">Transmembrane helix</keyword>
<dbReference type="GO" id="GO:0015740">
    <property type="term" value="P:C4-dicarboxylate transport"/>
    <property type="evidence" value="ECO:0007669"/>
    <property type="project" value="TreeGrafter"/>
</dbReference>
<dbReference type="InterPro" id="IPR055348">
    <property type="entry name" value="DctQ"/>
</dbReference>
<feature type="transmembrane region" description="Helical" evidence="9">
    <location>
        <begin position="88"/>
        <end position="109"/>
    </location>
</feature>
<gene>
    <name evidence="11" type="ORF">FJU08_09725</name>
</gene>
<dbReference type="PANTHER" id="PTHR35011">
    <property type="entry name" value="2,3-DIKETO-L-GULONATE TRAP TRANSPORTER SMALL PERMEASE PROTEIN YIAM"/>
    <property type="match status" value="1"/>
</dbReference>
<accession>A0A506UGH6</accession>
<comment type="subcellular location">
    <subcellularLocation>
        <location evidence="1 9">Cell inner membrane</location>
        <topology evidence="1 9">Multi-pass membrane protein</topology>
    </subcellularLocation>
</comment>
<dbReference type="InterPro" id="IPR007387">
    <property type="entry name" value="TRAP_DctQ"/>
</dbReference>
<keyword evidence="12" id="KW-1185">Reference proteome</keyword>
<feature type="transmembrane region" description="Helical" evidence="9">
    <location>
        <begin position="129"/>
        <end position="147"/>
    </location>
</feature>
<evidence type="ECO:0000256" key="2">
    <source>
        <dbReference type="ARBA" id="ARBA00022448"/>
    </source>
</evidence>